<dbReference type="GeneTree" id="ENSGT00940000161521"/>
<dbReference type="GO" id="GO:0008142">
    <property type="term" value="F:oxysterol binding"/>
    <property type="evidence" value="ECO:0007669"/>
    <property type="project" value="TreeGrafter"/>
</dbReference>
<dbReference type="GO" id="GO:0005634">
    <property type="term" value="C:nucleus"/>
    <property type="evidence" value="ECO:0007669"/>
    <property type="project" value="UniProtKB-SubCell"/>
</dbReference>
<keyword evidence="10 11" id="KW-0539">Nucleus</keyword>
<dbReference type="EMBL" id="AFYH01036417">
    <property type="status" value="NOT_ANNOTATED_CDS"/>
    <property type="molecule type" value="Genomic_DNA"/>
</dbReference>
<dbReference type="InterPro" id="IPR001628">
    <property type="entry name" value="Znf_hrmn_rcpt"/>
</dbReference>
<protein>
    <submittedName>
        <fullName evidence="15">RAR related orphan receptor C</fullName>
    </submittedName>
</protein>
<keyword evidence="8 11" id="KW-0804">Transcription</keyword>
<evidence type="ECO:0000259" key="14">
    <source>
        <dbReference type="PROSITE" id="PS51843"/>
    </source>
</evidence>
<evidence type="ECO:0000256" key="2">
    <source>
        <dbReference type="ARBA" id="ARBA00022473"/>
    </source>
</evidence>
<dbReference type="EMBL" id="AFYH01036421">
    <property type="status" value="NOT_ANNOTATED_CDS"/>
    <property type="molecule type" value="Genomic_DNA"/>
</dbReference>
<evidence type="ECO:0000256" key="7">
    <source>
        <dbReference type="ARBA" id="ARBA00023125"/>
    </source>
</evidence>
<dbReference type="PRINTS" id="PR00047">
    <property type="entry name" value="STROIDFINGER"/>
</dbReference>
<dbReference type="EMBL" id="AFYH01036425">
    <property type="status" value="NOT_ANNOTATED_CDS"/>
    <property type="molecule type" value="Genomic_DNA"/>
</dbReference>
<dbReference type="InterPro" id="IPR001723">
    <property type="entry name" value="Nuclear_hrmn_rcpt"/>
</dbReference>
<keyword evidence="6 11" id="KW-0805">Transcription regulation</keyword>
<dbReference type="Gene3D" id="1.10.565.10">
    <property type="entry name" value="Retinoid X Receptor"/>
    <property type="match status" value="1"/>
</dbReference>
<evidence type="ECO:0000256" key="3">
    <source>
        <dbReference type="ARBA" id="ARBA00022723"/>
    </source>
</evidence>
<dbReference type="Pfam" id="PF00104">
    <property type="entry name" value="Hormone_recep"/>
    <property type="match status" value="1"/>
</dbReference>
<dbReference type="EMBL" id="AFYH01036422">
    <property type="status" value="NOT_ANNOTATED_CDS"/>
    <property type="molecule type" value="Genomic_DNA"/>
</dbReference>
<dbReference type="PANTHER" id="PTHR45805">
    <property type="entry name" value="NUCLEAR HORMONE RECEPTOR HR3-RELATED"/>
    <property type="match status" value="1"/>
</dbReference>
<keyword evidence="5 11" id="KW-0862">Zinc</keyword>
<dbReference type="PANTHER" id="PTHR45805:SF1">
    <property type="entry name" value="NUCLEAR RECEPTOR ROR-GAMMA"/>
    <property type="match status" value="1"/>
</dbReference>
<evidence type="ECO:0000256" key="8">
    <source>
        <dbReference type="ARBA" id="ARBA00023163"/>
    </source>
</evidence>
<proteinExistence type="inferred from homology"/>
<dbReference type="PRINTS" id="PR00398">
    <property type="entry name" value="STRDHORMONER"/>
</dbReference>
<evidence type="ECO:0000256" key="10">
    <source>
        <dbReference type="ARBA" id="ARBA00023242"/>
    </source>
</evidence>
<accession>H3BEA7</accession>
<evidence type="ECO:0000256" key="12">
    <source>
        <dbReference type="SAM" id="MobiDB-lite"/>
    </source>
</evidence>
<dbReference type="SMART" id="SM00430">
    <property type="entry name" value="HOLI"/>
    <property type="match status" value="1"/>
</dbReference>
<evidence type="ECO:0000256" key="11">
    <source>
        <dbReference type="RuleBase" id="RU004334"/>
    </source>
</evidence>
<dbReference type="InterPro" id="IPR003079">
    <property type="entry name" value="ROR_rcpt"/>
</dbReference>
<dbReference type="STRING" id="7897.ENSLACP00000020228"/>
<evidence type="ECO:0000259" key="13">
    <source>
        <dbReference type="PROSITE" id="PS51030"/>
    </source>
</evidence>
<sequence length="502" mass="57442">MSQIEVIPCKICGDKSSGIHYGVITCEGCKGFFRRSQQSNVTYSCSRQKNCQIDRTSRNRCQHCRLQKCLTLGMSRDAVKFGRMSKKQRDSLYTEVQKHRLQQQQQQLQLQGSPGEAEALAYNTGLPNGQGRLASSSSSPNEAEAAAFSPYLPNGESRMGESPGEAKAEDYTKGLTRIPEDHFIKGDCLKRLKPEARGDGFYSFEVQSSPDQSERDINGIKRSDVHDFADTIDFYTSQNFSSMLEATPSTLAEIDQLTQNIIRSHRETCQYRLEDLHTLRWKTFSREDVYSYQRTSMEEMWERCACRITDAIQYIVEFAKRVHGFMELCQNDQIVLLKAGSMEVVFVRMCRAFNPENNTIFFEGNYAGPEVFKSLGCSDLVTAVFDFSRGMCSLHLSEQEIALFTARVLISADRQWLQEKFKVERLQSNVEHAFKQLLQKNHRQGIHTKLLSKVANLRTLCSQHIEKLRGFRQMYPLIVHSLFPPLYKELFASEVETQSSTE</sequence>
<dbReference type="HOGENOM" id="CLU_007368_2_0_1"/>
<feature type="domain" description="Nuclear receptor" evidence="13">
    <location>
        <begin position="6"/>
        <end position="81"/>
    </location>
</feature>
<keyword evidence="3 11" id="KW-0479">Metal-binding</keyword>
<dbReference type="OMA" id="SLCYQHM"/>
<dbReference type="EMBL" id="AFYH01036420">
    <property type="status" value="NOT_ANNOTATED_CDS"/>
    <property type="molecule type" value="Genomic_DNA"/>
</dbReference>
<evidence type="ECO:0000256" key="9">
    <source>
        <dbReference type="ARBA" id="ARBA00023170"/>
    </source>
</evidence>
<dbReference type="InterPro" id="IPR035500">
    <property type="entry name" value="NHR-like_dom_sf"/>
</dbReference>
<keyword evidence="16" id="KW-1185">Reference proteome</keyword>
<dbReference type="Ensembl" id="ENSLACT00000020368.1">
    <property type="protein sequence ID" value="ENSLACP00000020228.1"/>
    <property type="gene ID" value="ENSLACG00000017778.1"/>
</dbReference>
<dbReference type="PRINTS" id="PR01293">
    <property type="entry name" value="RORNUCRECPTR"/>
</dbReference>
<keyword evidence="7 11" id="KW-0238">DNA-binding</keyword>
<dbReference type="EMBL" id="AFYH01036426">
    <property type="status" value="NOT_ANNOTATED_CDS"/>
    <property type="molecule type" value="Genomic_DNA"/>
</dbReference>
<comment type="subcellular location">
    <subcellularLocation>
        <location evidence="1 11">Nucleus</location>
    </subcellularLocation>
</comment>
<keyword evidence="9 11" id="KW-0675">Receptor</keyword>
<feature type="region of interest" description="Disordered" evidence="12">
    <location>
        <begin position="121"/>
        <end position="166"/>
    </location>
</feature>
<reference evidence="15" key="2">
    <citation type="submission" date="2025-08" db="UniProtKB">
        <authorList>
            <consortium name="Ensembl"/>
        </authorList>
    </citation>
    <scope>IDENTIFICATION</scope>
</reference>
<dbReference type="GO" id="GO:0000978">
    <property type="term" value="F:RNA polymerase II cis-regulatory region sequence-specific DNA binding"/>
    <property type="evidence" value="ECO:0007669"/>
    <property type="project" value="TreeGrafter"/>
</dbReference>
<dbReference type="EMBL" id="AFYH01036418">
    <property type="status" value="NOT_ANNOTATED_CDS"/>
    <property type="molecule type" value="Genomic_DNA"/>
</dbReference>
<dbReference type="EMBL" id="AFYH01036424">
    <property type="status" value="NOT_ANNOTATED_CDS"/>
    <property type="molecule type" value="Genomic_DNA"/>
</dbReference>
<dbReference type="FunFam" id="1.10.565.10:FF:000005">
    <property type="entry name" value="Nuclear orphan receptor ROR-beta"/>
    <property type="match status" value="1"/>
</dbReference>
<dbReference type="InterPro" id="IPR044101">
    <property type="entry name" value="NR_DBD_ROR"/>
</dbReference>
<dbReference type="PROSITE" id="PS00031">
    <property type="entry name" value="NUCLEAR_REC_DBD_1"/>
    <property type="match status" value="1"/>
</dbReference>
<dbReference type="Proteomes" id="UP000008672">
    <property type="component" value="Unassembled WGS sequence"/>
</dbReference>
<dbReference type="AlphaFoldDB" id="H3BEA7"/>
<comment type="similarity">
    <text evidence="11">Belongs to the nuclear hormone receptor family.</text>
</comment>
<dbReference type="GO" id="GO:0008270">
    <property type="term" value="F:zinc ion binding"/>
    <property type="evidence" value="ECO:0007669"/>
    <property type="project" value="UniProtKB-KW"/>
</dbReference>
<dbReference type="SMART" id="SM00399">
    <property type="entry name" value="ZnF_C4"/>
    <property type="match status" value="1"/>
</dbReference>
<reference evidence="15" key="3">
    <citation type="submission" date="2025-09" db="UniProtKB">
        <authorList>
            <consortium name="Ensembl"/>
        </authorList>
    </citation>
    <scope>IDENTIFICATION</scope>
</reference>
<dbReference type="eggNOG" id="KOG4216">
    <property type="taxonomic scope" value="Eukaryota"/>
</dbReference>
<dbReference type="SUPFAM" id="SSF48508">
    <property type="entry name" value="Nuclear receptor ligand-binding domain"/>
    <property type="match status" value="1"/>
</dbReference>
<dbReference type="InterPro" id="IPR000536">
    <property type="entry name" value="Nucl_hrmn_rcpt_lig-bd"/>
</dbReference>
<name>H3BEA7_LATCH</name>
<evidence type="ECO:0000256" key="4">
    <source>
        <dbReference type="ARBA" id="ARBA00022771"/>
    </source>
</evidence>
<feature type="domain" description="NR LBD" evidence="14">
    <location>
        <begin position="253"/>
        <end position="490"/>
    </location>
</feature>
<dbReference type="PROSITE" id="PS51843">
    <property type="entry name" value="NR_LBD"/>
    <property type="match status" value="1"/>
</dbReference>
<dbReference type="GO" id="GO:0004879">
    <property type="term" value="F:nuclear receptor activity"/>
    <property type="evidence" value="ECO:0007669"/>
    <property type="project" value="InterPro"/>
</dbReference>
<feature type="compositionally biased region" description="Low complexity" evidence="12">
    <location>
        <begin position="134"/>
        <end position="150"/>
    </location>
</feature>
<reference evidence="16" key="1">
    <citation type="submission" date="2011-08" db="EMBL/GenBank/DDBJ databases">
        <title>The draft genome of Latimeria chalumnae.</title>
        <authorList>
            <person name="Di Palma F."/>
            <person name="Alfoldi J."/>
            <person name="Johnson J."/>
            <person name="Berlin A."/>
            <person name="Gnerre S."/>
            <person name="Jaffe D."/>
            <person name="MacCallum I."/>
            <person name="Young S."/>
            <person name="Walker B.J."/>
            <person name="Lander E."/>
            <person name="Lindblad-Toh K."/>
        </authorList>
    </citation>
    <scope>NUCLEOTIDE SEQUENCE [LARGE SCALE GENOMIC DNA]</scope>
    <source>
        <strain evidence="16">Wild caught</strain>
    </source>
</reference>
<dbReference type="CDD" id="cd06939">
    <property type="entry name" value="NR_LBD_ROR_like"/>
    <property type="match status" value="1"/>
</dbReference>
<dbReference type="InParanoid" id="H3BEA7"/>
<evidence type="ECO:0000256" key="6">
    <source>
        <dbReference type="ARBA" id="ARBA00023015"/>
    </source>
</evidence>
<gene>
    <name evidence="15" type="primary">RORC</name>
</gene>
<keyword evidence="2" id="KW-0217">Developmental protein</keyword>
<dbReference type="EMBL" id="AFYH01036419">
    <property type="status" value="NOT_ANNOTATED_CDS"/>
    <property type="molecule type" value="Genomic_DNA"/>
</dbReference>
<keyword evidence="4 11" id="KW-0863">Zinc-finger</keyword>
<dbReference type="FunFam" id="3.30.50.10:FF:000003">
    <property type="entry name" value="Nuclear orphan receptor ROR-beta"/>
    <property type="match status" value="1"/>
</dbReference>
<evidence type="ECO:0000256" key="5">
    <source>
        <dbReference type="ARBA" id="ARBA00022833"/>
    </source>
</evidence>
<dbReference type="SUPFAM" id="SSF57716">
    <property type="entry name" value="Glucocorticoid receptor-like (DNA-binding domain)"/>
    <property type="match status" value="1"/>
</dbReference>
<dbReference type="Gene3D" id="3.30.50.10">
    <property type="entry name" value="Erythroid Transcription Factor GATA-1, subunit A"/>
    <property type="match status" value="1"/>
</dbReference>
<dbReference type="InterPro" id="IPR013088">
    <property type="entry name" value="Znf_NHR/GATA"/>
</dbReference>
<evidence type="ECO:0000313" key="15">
    <source>
        <dbReference type="Ensembl" id="ENSLACP00000020228.1"/>
    </source>
</evidence>
<dbReference type="Pfam" id="PF00105">
    <property type="entry name" value="zf-C4"/>
    <property type="match status" value="1"/>
</dbReference>
<dbReference type="CDD" id="cd06968">
    <property type="entry name" value="NR_DBD_ROR"/>
    <property type="match status" value="1"/>
</dbReference>
<evidence type="ECO:0000313" key="16">
    <source>
        <dbReference type="Proteomes" id="UP000008672"/>
    </source>
</evidence>
<dbReference type="EMBL" id="AFYH01036423">
    <property type="status" value="NOT_ANNOTATED_CDS"/>
    <property type="molecule type" value="Genomic_DNA"/>
</dbReference>
<organism evidence="15 16">
    <name type="scientific">Latimeria chalumnae</name>
    <name type="common">Coelacanth</name>
    <dbReference type="NCBI Taxonomy" id="7897"/>
    <lineage>
        <taxon>Eukaryota</taxon>
        <taxon>Metazoa</taxon>
        <taxon>Chordata</taxon>
        <taxon>Craniata</taxon>
        <taxon>Vertebrata</taxon>
        <taxon>Euteleostomi</taxon>
        <taxon>Coelacanthiformes</taxon>
        <taxon>Coelacanthidae</taxon>
        <taxon>Latimeria</taxon>
    </lineage>
</organism>
<evidence type="ECO:0000256" key="1">
    <source>
        <dbReference type="ARBA" id="ARBA00004123"/>
    </source>
</evidence>
<dbReference type="PROSITE" id="PS51030">
    <property type="entry name" value="NUCLEAR_REC_DBD_2"/>
    <property type="match status" value="1"/>
</dbReference>